<feature type="compositionally biased region" description="Basic and acidic residues" evidence="1">
    <location>
        <begin position="41"/>
        <end position="50"/>
    </location>
</feature>
<name>A0ABP4BJ97_9ACTN</name>
<gene>
    <name evidence="3" type="ORF">GCM10009560_70280</name>
</gene>
<dbReference type="Proteomes" id="UP001501578">
    <property type="component" value="Unassembled WGS sequence"/>
</dbReference>
<keyword evidence="2" id="KW-0472">Membrane</keyword>
<accession>A0ABP4BJ97</accession>
<feature type="region of interest" description="Disordered" evidence="1">
    <location>
        <begin position="41"/>
        <end position="75"/>
    </location>
</feature>
<sequence>MTMTTVAAAVTAVTVAVPVGTVIRMWVTGERTRAEIRAAFRQHNNHDDKGAASSAKTPAAPCDPAPSEGNEVTPS</sequence>
<evidence type="ECO:0000256" key="1">
    <source>
        <dbReference type="SAM" id="MobiDB-lite"/>
    </source>
</evidence>
<evidence type="ECO:0000256" key="2">
    <source>
        <dbReference type="SAM" id="Phobius"/>
    </source>
</evidence>
<comment type="caution">
    <text evidence="3">The sequence shown here is derived from an EMBL/GenBank/DDBJ whole genome shotgun (WGS) entry which is preliminary data.</text>
</comment>
<evidence type="ECO:0000313" key="3">
    <source>
        <dbReference type="EMBL" id="GAA0950634.1"/>
    </source>
</evidence>
<reference evidence="4" key="1">
    <citation type="journal article" date="2019" name="Int. J. Syst. Evol. Microbiol.">
        <title>The Global Catalogue of Microorganisms (GCM) 10K type strain sequencing project: providing services to taxonomists for standard genome sequencing and annotation.</title>
        <authorList>
            <consortium name="The Broad Institute Genomics Platform"/>
            <consortium name="The Broad Institute Genome Sequencing Center for Infectious Disease"/>
            <person name="Wu L."/>
            <person name="Ma J."/>
        </authorList>
    </citation>
    <scope>NUCLEOTIDE SEQUENCE [LARGE SCALE GENOMIC DNA]</scope>
    <source>
        <strain evidence="4">JCM 11136</strain>
    </source>
</reference>
<proteinExistence type="predicted"/>
<protein>
    <recommendedName>
        <fullName evidence="5">Secreted protein</fullName>
    </recommendedName>
</protein>
<keyword evidence="4" id="KW-1185">Reference proteome</keyword>
<organism evidence="3 4">
    <name type="scientific">Nonomuraea longicatena</name>
    <dbReference type="NCBI Taxonomy" id="83682"/>
    <lineage>
        <taxon>Bacteria</taxon>
        <taxon>Bacillati</taxon>
        <taxon>Actinomycetota</taxon>
        <taxon>Actinomycetes</taxon>
        <taxon>Streptosporangiales</taxon>
        <taxon>Streptosporangiaceae</taxon>
        <taxon>Nonomuraea</taxon>
    </lineage>
</organism>
<feature type="transmembrane region" description="Helical" evidence="2">
    <location>
        <begin position="6"/>
        <end position="27"/>
    </location>
</feature>
<dbReference type="EMBL" id="BAAAHQ010000047">
    <property type="protein sequence ID" value="GAA0950634.1"/>
    <property type="molecule type" value="Genomic_DNA"/>
</dbReference>
<keyword evidence="2" id="KW-1133">Transmembrane helix</keyword>
<evidence type="ECO:0000313" key="4">
    <source>
        <dbReference type="Proteomes" id="UP001501578"/>
    </source>
</evidence>
<keyword evidence="2" id="KW-0812">Transmembrane</keyword>
<dbReference type="RefSeq" id="WP_343954590.1">
    <property type="nucleotide sequence ID" value="NZ_BAAAHQ010000047.1"/>
</dbReference>
<evidence type="ECO:0008006" key="5">
    <source>
        <dbReference type="Google" id="ProtNLM"/>
    </source>
</evidence>